<evidence type="ECO:0000256" key="9">
    <source>
        <dbReference type="RuleBase" id="RU003357"/>
    </source>
</evidence>
<evidence type="ECO:0000259" key="11">
    <source>
        <dbReference type="Pfam" id="PF00593"/>
    </source>
</evidence>
<dbReference type="Gene3D" id="2.170.130.10">
    <property type="entry name" value="TonB-dependent receptor, plug domain"/>
    <property type="match status" value="1"/>
</dbReference>
<keyword evidence="2 8" id="KW-0813">Transport</keyword>
<dbReference type="RefSeq" id="WP_078350325.1">
    <property type="nucleotide sequence ID" value="NZ_MBTF01000035.1"/>
</dbReference>
<dbReference type="NCBIfam" id="TIGR04057">
    <property type="entry name" value="SusC_RagA_signa"/>
    <property type="match status" value="1"/>
</dbReference>
<proteinExistence type="inferred from homology"/>
<dbReference type="Gene3D" id="2.60.40.1120">
    <property type="entry name" value="Carboxypeptidase-like, regulatory domain"/>
    <property type="match status" value="1"/>
</dbReference>
<evidence type="ECO:0000256" key="5">
    <source>
        <dbReference type="ARBA" id="ARBA00023077"/>
    </source>
</evidence>
<dbReference type="EMBL" id="MBTF01000035">
    <property type="protein sequence ID" value="OOQ57725.1"/>
    <property type="molecule type" value="Genomic_DNA"/>
</dbReference>
<dbReference type="Proteomes" id="UP000189739">
    <property type="component" value="Unassembled WGS sequence"/>
</dbReference>
<evidence type="ECO:0000256" key="4">
    <source>
        <dbReference type="ARBA" id="ARBA00022692"/>
    </source>
</evidence>
<dbReference type="InterPro" id="IPR023997">
    <property type="entry name" value="TonB-dep_OMP_SusC/RagA_CS"/>
</dbReference>
<dbReference type="Gene3D" id="2.40.170.20">
    <property type="entry name" value="TonB-dependent receptor, beta-barrel domain"/>
    <property type="match status" value="1"/>
</dbReference>
<dbReference type="InterPro" id="IPR008969">
    <property type="entry name" value="CarboxyPept-like_regulatory"/>
</dbReference>
<accession>A0A1S9P9U5</accession>
<evidence type="ECO:0000256" key="7">
    <source>
        <dbReference type="ARBA" id="ARBA00023237"/>
    </source>
</evidence>
<feature type="chain" id="PRO_5012052000" evidence="10">
    <location>
        <begin position="40"/>
        <end position="1018"/>
    </location>
</feature>
<keyword evidence="5 9" id="KW-0798">TonB box</keyword>
<reference evidence="13 14" key="1">
    <citation type="submission" date="2016-07" db="EMBL/GenBank/DDBJ databases">
        <title>Genomic analysis of zinc-resistant bacterium Mucilaginibacter pedocola TBZ30.</title>
        <authorList>
            <person name="Huang J."/>
            <person name="Tang J."/>
        </authorList>
    </citation>
    <scope>NUCLEOTIDE SEQUENCE [LARGE SCALE GENOMIC DNA]</scope>
    <source>
        <strain evidence="13 14">TBZ30</strain>
    </source>
</reference>
<dbReference type="InterPro" id="IPR023996">
    <property type="entry name" value="TonB-dep_OMP_SusC/RagA"/>
</dbReference>
<evidence type="ECO:0000256" key="8">
    <source>
        <dbReference type="PROSITE-ProRule" id="PRU01360"/>
    </source>
</evidence>
<keyword evidence="7 8" id="KW-0998">Cell outer membrane</keyword>
<dbReference type="InterPro" id="IPR012910">
    <property type="entry name" value="Plug_dom"/>
</dbReference>
<dbReference type="Pfam" id="PF00593">
    <property type="entry name" value="TonB_dep_Rec_b-barrel"/>
    <property type="match status" value="1"/>
</dbReference>
<keyword evidence="6 8" id="KW-0472">Membrane</keyword>
<evidence type="ECO:0000256" key="6">
    <source>
        <dbReference type="ARBA" id="ARBA00023136"/>
    </source>
</evidence>
<keyword evidence="10" id="KW-0732">Signal</keyword>
<dbReference type="SUPFAM" id="SSF49464">
    <property type="entry name" value="Carboxypeptidase regulatory domain-like"/>
    <property type="match status" value="1"/>
</dbReference>
<gene>
    <name evidence="13" type="ORF">BC343_13105</name>
</gene>
<evidence type="ECO:0000256" key="2">
    <source>
        <dbReference type="ARBA" id="ARBA00022448"/>
    </source>
</evidence>
<evidence type="ECO:0000259" key="12">
    <source>
        <dbReference type="Pfam" id="PF07715"/>
    </source>
</evidence>
<dbReference type="Pfam" id="PF07715">
    <property type="entry name" value="Plug"/>
    <property type="match status" value="1"/>
</dbReference>
<feature type="signal peptide" evidence="10">
    <location>
        <begin position="1"/>
        <end position="39"/>
    </location>
</feature>
<dbReference type="InterPro" id="IPR037066">
    <property type="entry name" value="Plug_dom_sf"/>
</dbReference>
<sequence>MKIFFNSVLRLYPLGGRYRKAMALTLLPATVLCFQPAAAGTIKPIGAASTSTQPIPPATITGKVTDSKNLPLPGVNVQLKGTTTGTTTDINGNYRLTVPNATGTLVFSFIGFASQEVTFSESKTTINIQLLDEPKGLDEVVVVGYGTQRRGEVTSAVSTVKAKDFVKGSVNDAAQLIRGKVPGLSVVTTDGNPTATAQVNLRGIATLNASTSPLVIIDGVPGTLTTVAPEDIESVDVLKDGSAAAIYGTRGTNGVILITTRKAKGPSAPKMEFNTYFTTQRITKRLNFLNADEYRQYVAQKKPGATDYGSSTDWLPEVLQNPFSQVYNIDLKGSNENTNYVVNLNYRNLNGIMQRSNNKTIFPRIEVNHNMFDGKLKLNANINGYEQNFFGFDGGGFRGDVYRNAIYLNPTQPVKEADGSYSEHVDKTDYANPVSLLYNSDGIQQNTDLRTIGSVTFTPITDLDFKVLGSRDLLNNFSGYSETKQHYSTLHDGKNGYAARGAQRNEENLLEATINYKKNIGLHAFTGLAGYSWRETDFQSFYAQNYDFPTNDNSYNSLQSGRALSRGQGVENSYRSQNKLIGYFFRLNYAFNDKYLLMASIRREGSSKFGVNHKWGNFPAASVGWNVKKESFLVDNKTISSLKFRAGYGITGTEPASPYLSLDRINFNTNTYVNGQWIQAINPSSNANPDLRWERKKELNVGMDIGVLDNRITATVDYYNRTTSDLLFNYPVATPPYLYNNITANAASMENKGIEVGVNIAAVQGKDFTWNTQVNYSTNKNKILSLSDKSFQLASGYFDAGFLAEPIQTPTSRVQIGQPIGNFWGFKSVDIDDAGHWIVQGKDGNPKPIVQAQADDKQIIGNGLPKHYLAWNNSFSYKGFDLNITMRGAFGFQILNTPRIWYDAPVMMTRGNLLKTAYDNVYGKRPLADDQSVSYVSYYIENGDYWKIDNVTLGYNLAIKSRYIKSVRVYASGSNLKTFSKYKGIDPEVAILGLAPGVDDRNRYPATSTYTLGAFFTF</sequence>
<dbReference type="GO" id="GO:0009279">
    <property type="term" value="C:cell outer membrane"/>
    <property type="evidence" value="ECO:0007669"/>
    <property type="project" value="UniProtKB-SubCell"/>
</dbReference>
<dbReference type="SUPFAM" id="SSF56935">
    <property type="entry name" value="Porins"/>
    <property type="match status" value="1"/>
</dbReference>
<dbReference type="InterPro" id="IPR000531">
    <property type="entry name" value="Beta-barrel_TonB"/>
</dbReference>
<dbReference type="AlphaFoldDB" id="A0A1S9P9U5"/>
<evidence type="ECO:0000256" key="1">
    <source>
        <dbReference type="ARBA" id="ARBA00004571"/>
    </source>
</evidence>
<keyword evidence="3 8" id="KW-1134">Transmembrane beta strand</keyword>
<evidence type="ECO:0000256" key="3">
    <source>
        <dbReference type="ARBA" id="ARBA00022452"/>
    </source>
</evidence>
<dbReference type="InterPro" id="IPR039426">
    <property type="entry name" value="TonB-dep_rcpt-like"/>
</dbReference>
<keyword evidence="14" id="KW-1185">Reference proteome</keyword>
<feature type="domain" description="TonB-dependent receptor-like beta-barrel" evidence="11">
    <location>
        <begin position="396"/>
        <end position="976"/>
    </location>
</feature>
<evidence type="ECO:0000313" key="14">
    <source>
        <dbReference type="Proteomes" id="UP000189739"/>
    </source>
</evidence>
<dbReference type="InterPro" id="IPR036942">
    <property type="entry name" value="Beta-barrel_TonB_sf"/>
</dbReference>
<organism evidence="13 14">
    <name type="scientific">Mucilaginibacter pedocola</name>
    <dbReference type="NCBI Taxonomy" id="1792845"/>
    <lineage>
        <taxon>Bacteria</taxon>
        <taxon>Pseudomonadati</taxon>
        <taxon>Bacteroidota</taxon>
        <taxon>Sphingobacteriia</taxon>
        <taxon>Sphingobacteriales</taxon>
        <taxon>Sphingobacteriaceae</taxon>
        <taxon>Mucilaginibacter</taxon>
    </lineage>
</organism>
<name>A0A1S9P9U5_9SPHI</name>
<comment type="similarity">
    <text evidence="8 9">Belongs to the TonB-dependent receptor family.</text>
</comment>
<keyword evidence="4 8" id="KW-0812">Transmembrane</keyword>
<feature type="domain" description="TonB-dependent receptor plug" evidence="12">
    <location>
        <begin position="152"/>
        <end position="255"/>
    </location>
</feature>
<dbReference type="Pfam" id="PF13715">
    <property type="entry name" value="CarbopepD_reg_2"/>
    <property type="match status" value="1"/>
</dbReference>
<comment type="subcellular location">
    <subcellularLocation>
        <location evidence="1 8">Cell outer membrane</location>
        <topology evidence="1 8">Multi-pass membrane protein</topology>
    </subcellularLocation>
</comment>
<dbReference type="PROSITE" id="PS52016">
    <property type="entry name" value="TONB_DEPENDENT_REC_3"/>
    <property type="match status" value="1"/>
</dbReference>
<evidence type="ECO:0000256" key="10">
    <source>
        <dbReference type="SAM" id="SignalP"/>
    </source>
</evidence>
<comment type="caution">
    <text evidence="13">The sequence shown here is derived from an EMBL/GenBank/DDBJ whole genome shotgun (WGS) entry which is preliminary data.</text>
</comment>
<evidence type="ECO:0000313" key="13">
    <source>
        <dbReference type="EMBL" id="OOQ57725.1"/>
    </source>
</evidence>
<dbReference type="FunFam" id="2.60.40.1120:FF:000003">
    <property type="entry name" value="Outer membrane protein Omp121"/>
    <property type="match status" value="1"/>
</dbReference>
<dbReference type="NCBIfam" id="TIGR04056">
    <property type="entry name" value="OMP_RagA_SusC"/>
    <property type="match status" value="1"/>
</dbReference>
<protein>
    <submittedName>
        <fullName evidence="13">SusC/RagA family TonB-linked outer membrane protein</fullName>
    </submittedName>
</protein>
<dbReference type="OrthoDB" id="9768177at2"/>
<dbReference type="STRING" id="1792845.BC343_13105"/>